<sequence length="66" mass="7623">MDQTTLAVFFGLMVLWMGLVTLIGVIVYYAFIVIKRIWLKRLGPAIHYFLTGDAQALTNRKRVIHE</sequence>
<accession>A0A2S1KQS6</accession>
<dbReference type="RefSeq" id="WP_108730284.1">
    <property type="nucleotide sequence ID" value="NZ_CP020928.1"/>
</dbReference>
<name>A0A2S1KQS6_9LACO</name>
<feature type="transmembrane region" description="Helical" evidence="1">
    <location>
        <begin position="6"/>
        <end position="31"/>
    </location>
</feature>
<evidence type="ECO:0000256" key="1">
    <source>
        <dbReference type="SAM" id="Phobius"/>
    </source>
</evidence>
<gene>
    <name evidence="2" type="ORF">B6254_0943</name>
</gene>
<dbReference type="EMBL" id="CP020928">
    <property type="protein sequence ID" value="AWF95350.1"/>
    <property type="molecule type" value="Genomic_DNA"/>
</dbReference>
<protein>
    <submittedName>
        <fullName evidence="2">Uncharacterized protein</fullName>
    </submittedName>
</protein>
<keyword evidence="1" id="KW-1133">Transmembrane helix</keyword>
<keyword evidence="1" id="KW-0472">Membrane</keyword>
<keyword evidence="1" id="KW-0812">Transmembrane</keyword>
<organism evidence="2 3">
    <name type="scientific">Weissella cibaria</name>
    <dbReference type="NCBI Taxonomy" id="137591"/>
    <lineage>
        <taxon>Bacteria</taxon>
        <taxon>Bacillati</taxon>
        <taxon>Bacillota</taxon>
        <taxon>Bacilli</taxon>
        <taxon>Lactobacillales</taxon>
        <taxon>Lactobacillaceae</taxon>
        <taxon>Weissella</taxon>
    </lineage>
</organism>
<dbReference type="AlphaFoldDB" id="A0A2S1KQS6"/>
<dbReference type="Proteomes" id="UP000244870">
    <property type="component" value="Chromosome"/>
</dbReference>
<proteinExistence type="predicted"/>
<evidence type="ECO:0000313" key="3">
    <source>
        <dbReference type="Proteomes" id="UP000244870"/>
    </source>
</evidence>
<reference evidence="2 3" key="1">
    <citation type="submission" date="2017-04" db="EMBL/GenBank/DDBJ databases">
        <title>Weissella cibaria strain m2 complete genome.</title>
        <authorList>
            <person name="Pan Q."/>
            <person name="Tan M."/>
            <person name="Yao F."/>
            <person name="Su S."/>
        </authorList>
    </citation>
    <scope>NUCLEOTIDE SEQUENCE [LARGE SCALE GENOMIC DNA]</scope>
    <source>
        <strain evidence="2 3">M2</strain>
    </source>
</reference>
<evidence type="ECO:0000313" key="2">
    <source>
        <dbReference type="EMBL" id="AWF95350.1"/>
    </source>
</evidence>